<evidence type="ECO:0000313" key="7">
    <source>
        <dbReference type="Proteomes" id="UP000886595"/>
    </source>
</evidence>
<evidence type="ECO:0000259" key="5">
    <source>
        <dbReference type="Pfam" id="PF17681"/>
    </source>
</evidence>
<dbReference type="GO" id="GO:0000922">
    <property type="term" value="C:spindle pole"/>
    <property type="evidence" value="ECO:0007669"/>
    <property type="project" value="InterPro"/>
</dbReference>
<dbReference type="GO" id="GO:0000278">
    <property type="term" value="P:mitotic cell cycle"/>
    <property type="evidence" value="ECO:0007669"/>
    <property type="project" value="TreeGrafter"/>
</dbReference>
<keyword evidence="2" id="KW-0963">Cytoplasm</keyword>
<sequence>MSDYVEEAALNRLTPSVSPDASAIAESLKRRLATQGKSSDALAFADLYTKFASKTGPGSVNNKWSLLYLLRIVSEDRKSAINGLDSSLLLPNLSLGDAASSSSSSLGRKKSSSNGVLLVSKDPENLRDVAFREYASLVKEESEVTEEVLVRDVLYACQGIDGKYVKFNSEIDGYAVVDYVNAPRATRTMVRMLSELGWLFKKVKTFISESMDRFPGEDVGTVGQAFCAALQDELSDYYKLLAVLEAQAMNPIPLVSESATSSSYLSLRRLSVWFAEPMVKMRLMAVLVDKCKVLRGGPWLGRFICTRSMVTRLFMSL</sequence>
<organism evidence="6 7">
    <name type="scientific">Brassica carinata</name>
    <name type="common">Ethiopian mustard</name>
    <name type="synonym">Abyssinian cabbage</name>
    <dbReference type="NCBI Taxonomy" id="52824"/>
    <lineage>
        <taxon>Eukaryota</taxon>
        <taxon>Viridiplantae</taxon>
        <taxon>Streptophyta</taxon>
        <taxon>Embryophyta</taxon>
        <taxon>Tracheophyta</taxon>
        <taxon>Spermatophyta</taxon>
        <taxon>Magnoliopsida</taxon>
        <taxon>eudicotyledons</taxon>
        <taxon>Gunneridae</taxon>
        <taxon>Pentapetalae</taxon>
        <taxon>rosids</taxon>
        <taxon>malvids</taxon>
        <taxon>Brassicales</taxon>
        <taxon>Brassicaceae</taxon>
        <taxon>Brassiceae</taxon>
        <taxon>Brassica</taxon>
    </lineage>
</organism>
<dbReference type="PANTHER" id="PTHR19302">
    <property type="entry name" value="GAMMA TUBULIN COMPLEX PROTEIN"/>
    <property type="match status" value="1"/>
</dbReference>
<evidence type="ECO:0000313" key="6">
    <source>
        <dbReference type="EMBL" id="KAG2310097.1"/>
    </source>
</evidence>
<dbReference type="Proteomes" id="UP000886595">
    <property type="component" value="Unassembled WGS sequence"/>
</dbReference>
<comment type="caution">
    <text evidence="6">The sequence shown here is derived from an EMBL/GenBank/DDBJ whole genome shotgun (WGS) entry which is preliminary data.</text>
</comment>
<dbReference type="InterPro" id="IPR041470">
    <property type="entry name" value="GCP_N"/>
</dbReference>
<dbReference type="GO" id="GO:0043015">
    <property type="term" value="F:gamma-tubulin binding"/>
    <property type="evidence" value="ECO:0007669"/>
    <property type="project" value="InterPro"/>
</dbReference>
<dbReference type="GO" id="GO:0007020">
    <property type="term" value="P:microtubule nucleation"/>
    <property type="evidence" value="ECO:0007669"/>
    <property type="project" value="InterPro"/>
</dbReference>
<evidence type="ECO:0000256" key="1">
    <source>
        <dbReference type="ARBA" id="ARBA00004245"/>
    </source>
</evidence>
<dbReference type="OrthoDB" id="5860513at2759"/>
<dbReference type="GO" id="GO:0000930">
    <property type="term" value="C:gamma-tubulin complex"/>
    <property type="evidence" value="ECO:0007669"/>
    <property type="project" value="TreeGrafter"/>
</dbReference>
<protein>
    <recommendedName>
        <fullName evidence="5">Gamma tubulin complex component protein N-terminal domain-containing protein</fullName>
    </recommendedName>
</protein>
<keyword evidence="4" id="KW-0206">Cytoskeleton</keyword>
<keyword evidence="3" id="KW-0493">Microtubule</keyword>
<evidence type="ECO:0000256" key="3">
    <source>
        <dbReference type="ARBA" id="ARBA00022701"/>
    </source>
</evidence>
<comment type="subcellular location">
    <subcellularLocation>
        <location evidence="1">Cytoplasm</location>
        <location evidence="1">Cytoskeleton</location>
    </subcellularLocation>
</comment>
<dbReference type="GO" id="GO:0031122">
    <property type="term" value="P:cytoplasmic microtubule organization"/>
    <property type="evidence" value="ECO:0007669"/>
    <property type="project" value="TreeGrafter"/>
</dbReference>
<dbReference type="GO" id="GO:0005874">
    <property type="term" value="C:microtubule"/>
    <property type="evidence" value="ECO:0007669"/>
    <property type="project" value="UniProtKB-KW"/>
</dbReference>
<dbReference type="AlphaFoldDB" id="A0A8X7VEY0"/>
<dbReference type="GO" id="GO:0051321">
    <property type="term" value="P:meiotic cell cycle"/>
    <property type="evidence" value="ECO:0007669"/>
    <property type="project" value="TreeGrafter"/>
</dbReference>
<gene>
    <name evidence="6" type="ORF">Bca52824_021654</name>
</gene>
<accession>A0A8X7VEY0</accession>
<dbReference type="PANTHER" id="PTHR19302:SF14">
    <property type="entry name" value="GAMMA-TUBULIN COMPLEX COMPONENT 3"/>
    <property type="match status" value="1"/>
</dbReference>
<dbReference type="GO" id="GO:0051225">
    <property type="term" value="P:spindle assembly"/>
    <property type="evidence" value="ECO:0007669"/>
    <property type="project" value="TreeGrafter"/>
</dbReference>
<dbReference type="InterPro" id="IPR007259">
    <property type="entry name" value="GCP"/>
</dbReference>
<keyword evidence="7" id="KW-1185">Reference proteome</keyword>
<dbReference type="Pfam" id="PF17681">
    <property type="entry name" value="GCP_N_terminal"/>
    <property type="match status" value="1"/>
</dbReference>
<dbReference type="GO" id="GO:0051011">
    <property type="term" value="F:microtubule minus-end binding"/>
    <property type="evidence" value="ECO:0007669"/>
    <property type="project" value="TreeGrafter"/>
</dbReference>
<dbReference type="EMBL" id="JAAMPC010000005">
    <property type="protein sequence ID" value="KAG2310097.1"/>
    <property type="molecule type" value="Genomic_DNA"/>
</dbReference>
<feature type="domain" description="Gamma tubulin complex component protein N-terminal" evidence="5">
    <location>
        <begin position="150"/>
        <end position="297"/>
    </location>
</feature>
<evidence type="ECO:0000256" key="4">
    <source>
        <dbReference type="ARBA" id="ARBA00023212"/>
    </source>
</evidence>
<name>A0A8X7VEY0_BRACI</name>
<proteinExistence type="predicted"/>
<reference evidence="6 7" key="1">
    <citation type="submission" date="2020-02" db="EMBL/GenBank/DDBJ databases">
        <authorList>
            <person name="Ma Q."/>
            <person name="Huang Y."/>
            <person name="Song X."/>
            <person name="Pei D."/>
        </authorList>
    </citation>
    <scope>NUCLEOTIDE SEQUENCE [LARGE SCALE GENOMIC DNA]</scope>
    <source>
        <strain evidence="6">Sxm20200214</strain>
        <tissue evidence="6">Leaf</tissue>
    </source>
</reference>
<evidence type="ECO:0000256" key="2">
    <source>
        <dbReference type="ARBA" id="ARBA00022490"/>
    </source>
</evidence>